<dbReference type="GO" id="GO:0008654">
    <property type="term" value="P:phospholipid biosynthetic process"/>
    <property type="evidence" value="ECO:0007669"/>
    <property type="project" value="UniProtKB-ARBA"/>
</dbReference>
<dbReference type="Gene3D" id="1.10.600.10">
    <property type="entry name" value="Farnesyl Diphosphate Synthase"/>
    <property type="match status" value="1"/>
</dbReference>
<evidence type="ECO:0000256" key="5">
    <source>
        <dbReference type="ARBA" id="ARBA00022842"/>
    </source>
</evidence>
<dbReference type="GO" id="GO:0016114">
    <property type="term" value="P:terpenoid biosynthetic process"/>
    <property type="evidence" value="ECO:0007669"/>
    <property type="project" value="UniProtKB-ARBA"/>
</dbReference>
<dbReference type="FunFam" id="1.10.600.10:FF:000001">
    <property type="entry name" value="Geranylgeranyl diphosphate synthase"/>
    <property type="match status" value="1"/>
</dbReference>
<dbReference type="CDD" id="cd00685">
    <property type="entry name" value="Trans_IPPS_HT"/>
    <property type="match status" value="1"/>
</dbReference>
<name>A0A1N7Q330_9GAMM</name>
<comment type="cofactor">
    <cofactor evidence="1">
        <name>Mg(2+)</name>
        <dbReference type="ChEBI" id="CHEBI:18420"/>
    </cofactor>
</comment>
<evidence type="ECO:0000256" key="3">
    <source>
        <dbReference type="ARBA" id="ARBA00022679"/>
    </source>
</evidence>
<keyword evidence="6" id="KW-0414">Isoprene biosynthesis</keyword>
<gene>
    <name evidence="8" type="ORF">SAMN05421686_11315</name>
</gene>
<proteinExistence type="inferred from homology"/>
<dbReference type="NCBIfam" id="NF007877">
    <property type="entry name" value="PRK10581.1"/>
    <property type="match status" value="1"/>
</dbReference>
<dbReference type="PANTHER" id="PTHR43281">
    <property type="entry name" value="FARNESYL DIPHOSPHATE SYNTHASE"/>
    <property type="match status" value="1"/>
</dbReference>
<dbReference type="AlphaFoldDB" id="A0A1N7Q330"/>
<dbReference type="SFLD" id="SFLDG01017">
    <property type="entry name" value="Polyprenyl_Transferase_Like"/>
    <property type="match status" value="1"/>
</dbReference>
<protein>
    <submittedName>
        <fullName evidence="8">Farnesyl-diphosphate synthase</fullName>
    </submittedName>
</protein>
<organism evidence="8 9">
    <name type="scientific">Thalassolituus maritimus</name>
    <dbReference type="NCBI Taxonomy" id="484498"/>
    <lineage>
        <taxon>Bacteria</taxon>
        <taxon>Pseudomonadati</taxon>
        <taxon>Pseudomonadota</taxon>
        <taxon>Gammaproteobacteria</taxon>
        <taxon>Oceanospirillales</taxon>
        <taxon>Oceanospirillaceae</taxon>
        <taxon>Thalassolituus</taxon>
    </lineage>
</organism>
<dbReference type="PANTHER" id="PTHR43281:SF1">
    <property type="entry name" value="FARNESYL DIPHOSPHATE SYNTHASE"/>
    <property type="match status" value="1"/>
</dbReference>
<sequence>MNLQPLQARVAELAEARLAELGIADQRLADAMHYGLMNGGKRLRPYLVYATMDALNAEHAVADCAAVALEMIHSYSLVHDDLPAMDDDDLRRGKPTCHIAFDEATAILAGDALLNGAYEVLASAKELSEKQRLQLVQVLGRAAGSAGMVGGQAIDINNVGKSMTVEQLEHMHLHKTGALIRAAVQMGAICAAKNTDTSITEALDKYAKAVGLAFQVQDDILDIEGDTAVLGKQQGADEALKKPTYPSLLGLEGARTRAKVLVDEAIQALAGLPGDTSTLESLARYIIERDH</sequence>
<evidence type="ECO:0000256" key="6">
    <source>
        <dbReference type="ARBA" id="ARBA00023229"/>
    </source>
</evidence>
<dbReference type="STRING" id="484498.SAMN05421686_11315"/>
<evidence type="ECO:0000256" key="4">
    <source>
        <dbReference type="ARBA" id="ARBA00022723"/>
    </source>
</evidence>
<keyword evidence="5" id="KW-0460">Magnesium</keyword>
<accession>A0A1N7Q330</accession>
<dbReference type="GO" id="GO:0046872">
    <property type="term" value="F:metal ion binding"/>
    <property type="evidence" value="ECO:0007669"/>
    <property type="project" value="UniProtKB-KW"/>
</dbReference>
<evidence type="ECO:0000256" key="7">
    <source>
        <dbReference type="RuleBase" id="RU004466"/>
    </source>
</evidence>
<keyword evidence="9" id="KW-1185">Reference proteome</keyword>
<dbReference type="PROSITE" id="PS00723">
    <property type="entry name" value="POLYPRENYL_SYNTHASE_1"/>
    <property type="match status" value="1"/>
</dbReference>
<dbReference type="InterPro" id="IPR008949">
    <property type="entry name" value="Isoprenoid_synthase_dom_sf"/>
</dbReference>
<evidence type="ECO:0000256" key="2">
    <source>
        <dbReference type="ARBA" id="ARBA00006706"/>
    </source>
</evidence>
<dbReference type="SUPFAM" id="SSF48576">
    <property type="entry name" value="Terpenoid synthases"/>
    <property type="match status" value="1"/>
</dbReference>
<dbReference type="EMBL" id="FTOH01000013">
    <property type="protein sequence ID" value="SIT17235.1"/>
    <property type="molecule type" value="Genomic_DNA"/>
</dbReference>
<dbReference type="SFLD" id="SFLDS00005">
    <property type="entry name" value="Isoprenoid_Synthase_Type_I"/>
    <property type="match status" value="1"/>
</dbReference>
<dbReference type="RefSeq" id="WP_076517866.1">
    <property type="nucleotide sequence ID" value="NZ_FTOH01000013.1"/>
</dbReference>
<keyword evidence="4" id="KW-0479">Metal-binding</keyword>
<dbReference type="GO" id="GO:0004659">
    <property type="term" value="F:prenyltransferase activity"/>
    <property type="evidence" value="ECO:0007669"/>
    <property type="project" value="InterPro"/>
</dbReference>
<dbReference type="OrthoDB" id="9805316at2"/>
<dbReference type="Pfam" id="PF00348">
    <property type="entry name" value="polyprenyl_synt"/>
    <property type="match status" value="1"/>
</dbReference>
<dbReference type="InterPro" id="IPR000092">
    <property type="entry name" value="Polyprenyl_synt"/>
</dbReference>
<dbReference type="PROSITE" id="PS00444">
    <property type="entry name" value="POLYPRENYL_SYNTHASE_2"/>
    <property type="match status" value="1"/>
</dbReference>
<dbReference type="NCBIfam" id="NF045485">
    <property type="entry name" value="FPPsyn"/>
    <property type="match status" value="1"/>
</dbReference>
<evidence type="ECO:0000256" key="1">
    <source>
        <dbReference type="ARBA" id="ARBA00001946"/>
    </source>
</evidence>
<reference evidence="9" key="1">
    <citation type="submission" date="2017-01" db="EMBL/GenBank/DDBJ databases">
        <authorList>
            <person name="Varghese N."/>
            <person name="Submissions S."/>
        </authorList>
    </citation>
    <scope>NUCLEOTIDE SEQUENCE [LARGE SCALE GENOMIC DNA]</scope>
    <source>
        <strain evidence="9">DSM 24913</strain>
    </source>
</reference>
<evidence type="ECO:0000313" key="9">
    <source>
        <dbReference type="Proteomes" id="UP000185639"/>
    </source>
</evidence>
<dbReference type="GO" id="GO:0005737">
    <property type="term" value="C:cytoplasm"/>
    <property type="evidence" value="ECO:0007669"/>
    <property type="project" value="UniProtKB-ARBA"/>
</dbReference>
<dbReference type="Proteomes" id="UP000185639">
    <property type="component" value="Unassembled WGS sequence"/>
</dbReference>
<dbReference type="InterPro" id="IPR053378">
    <property type="entry name" value="Prenyl_diphosphate_synthase"/>
</dbReference>
<comment type="similarity">
    <text evidence="2 7">Belongs to the FPP/GGPP synthase family.</text>
</comment>
<evidence type="ECO:0000313" key="8">
    <source>
        <dbReference type="EMBL" id="SIT17235.1"/>
    </source>
</evidence>
<dbReference type="InterPro" id="IPR033749">
    <property type="entry name" value="Polyprenyl_synt_CS"/>
</dbReference>
<keyword evidence="3 7" id="KW-0808">Transferase</keyword>